<evidence type="ECO:0000313" key="4">
    <source>
        <dbReference type="Proteomes" id="UP000002668"/>
    </source>
</evidence>
<dbReference type="STRING" id="985895.E4ZJ29"/>
<dbReference type="OMA" id="AERIPAC"/>
<feature type="region of interest" description="Disordered" evidence="1">
    <location>
        <begin position="1"/>
        <end position="29"/>
    </location>
</feature>
<feature type="domain" description="Thioesterase" evidence="2">
    <location>
        <begin position="164"/>
        <end position="211"/>
    </location>
</feature>
<dbReference type="InParanoid" id="E4ZJ29"/>
<evidence type="ECO:0000313" key="3">
    <source>
        <dbReference type="EMBL" id="CBX91460.1"/>
    </source>
</evidence>
<protein>
    <recommendedName>
        <fullName evidence="2">Thioesterase domain-containing protein</fullName>
    </recommendedName>
</protein>
<gene>
    <name evidence="3" type="ORF">LEMA_P069680.1</name>
</gene>
<dbReference type="GeneID" id="13288292"/>
<organism evidence="4">
    <name type="scientific">Leptosphaeria maculans (strain JN3 / isolate v23.1.3 / race Av1-4-5-6-7-8)</name>
    <name type="common">Blackleg fungus</name>
    <name type="synonym">Phoma lingam</name>
    <dbReference type="NCBI Taxonomy" id="985895"/>
    <lineage>
        <taxon>Eukaryota</taxon>
        <taxon>Fungi</taxon>
        <taxon>Dikarya</taxon>
        <taxon>Ascomycota</taxon>
        <taxon>Pezizomycotina</taxon>
        <taxon>Dothideomycetes</taxon>
        <taxon>Pleosporomycetidae</taxon>
        <taxon>Pleosporales</taxon>
        <taxon>Pleosporineae</taxon>
        <taxon>Leptosphaeriaceae</taxon>
        <taxon>Plenodomus</taxon>
        <taxon>Plenodomus lingam/Leptosphaeria maculans species complex</taxon>
    </lineage>
</organism>
<name>E4ZJ29_LEPMJ</name>
<dbReference type="VEuPathDB" id="FungiDB:LEMA_P069680.1"/>
<dbReference type="InterPro" id="IPR006683">
    <property type="entry name" value="Thioestr_dom"/>
</dbReference>
<dbReference type="EMBL" id="FP929072">
    <property type="protein sequence ID" value="CBX91460.1"/>
    <property type="molecule type" value="Genomic_DNA"/>
</dbReference>
<dbReference type="InterPro" id="IPR029069">
    <property type="entry name" value="HotDog_dom_sf"/>
</dbReference>
<evidence type="ECO:0000259" key="2">
    <source>
        <dbReference type="Pfam" id="PF03061"/>
    </source>
</evidence>
<dbReference type="Gene3D" id="3.10.129.10">
    <property type="entry name" value="Hotdog Thioesterase"/>
    <property type="match status" value="1"/>
</dbReference>
<sequence>MPRTHDCPIASTTPQHHSLISFPPPRTTTTPLPIEHLEDFTAHEWCNSLLSDPTIPKISKRHIPDPREGVSNTFFTRTLFTPTAIRAFLSLYRPGSTNHRDTSETTNIVTGSAVRAPQPSSSAAEAARQLAKRDISYAADATDVPKTLIRVSIASDVAGGVARLHGGVTASLLDQVMGSLVASVFGYTCATSELKIKYLRAVRTPCVLLVRRGGGGGLRREKGRWVETVGWVEDGMGKVFAEEEGSFVLGKVRESKM</sequence>
<dbReference type="HOGENOM" id="CLU_052827_4_2_1"/>
<dbReference type="Pfam" id="PF03061">
    <property type="entry name" value="4HBT"/>
    <property type="match status" value="1"/>
</dbReference>
<keyword evidence="4" id="KW-1185">Reference proteome</keyword>
<proteinExistence type="predicted"/>
<reference evidence="4" key="1">
    <citation type="journal article" date="2011" name="Nat. Commun.">
        <title>Effector diversification within compartments of the Leptosphaeria maculans genome affected by Repeat-Induced Point mutations.</title>
        <authorList>
            <person name="Rouxel T."/>
            <person name="Grandaubert J."/>
            <person name="Hane J.K."/>
            <person name="Hoede C."/>
            <person name="van de Wouw A.P."/>
            <person name="Couloux A."/>
            <person name="Dominguez V."/>
            <person name="Anthouard V."/>
            <person name="Bally P."/>
            <person name="Bourras S."/>
            <person name="Cozijnsen A.J."/>
            <person name="Ciuffetti L.M."/>
            <person name="Degrave A."/>
            <person name="Dilmaghani A."/>
            <person name="Duret L."/>
            <person name="Fudal I."/>
            <person name="Goodwin S.B."/>
            <person name="Gout L."/>
            <person name="Glaser N."/>
            <person name="Linglin J."/>
            <person name="Kema G.H.J."/>
            <person name="Lapalu N."/>
            <person name="Lawrence C.B."/>
            <person name="May K."/>
            <person name="Meyer M."/>
            <person name="Ollivier B."/>
            <person name="Poulain J."/>
            <person name="Schoch C.L."/>
            <person name="Simon A."/>
            <person name="Spatafora J.W."/>
            <person name="Stachowiak A."/>
            <person name="Turgeon B.G."/>
            <person name="Tyler B.M."/>
            <person name="Vincent D."/>
            <person name="Weissenbach J."/>
            <person name="Amselem J."/>
            <person name="Quesneville H."/>
            <person name="Oliver R.P."/>
            <person name="Wincker P."/>
            <person name="Balesdent M.-H."/>
            <person name="Howlett B.J."/>
        </authorList>
    </citation>
    <scope>NUCLEOTIDE SEQUENCE [LARGE SCALE GENOMIC DNA]</scope>
    <source>
        <strain evidence="4">JN3 / isolate v23.1.3 / race Av1-4-5-6-7-8</strain>
    </source>
</reference>
<dbReference type="OrthoDB" id="506431at2759"/>
<accession>E4ZJ29</accession>
<evidence type="ECO:0000256" key="1">
    <source>
        <dbReference type="SAM" id="MobiDB-lite"/>
    </source>
</evidence>
<dbReference type="SUPFAM" id="SSF54637">
    <property type="entry name" value="Thioesterase/thiol ester dehydrase-isomerase"/>
    <property type="match status" value="1"/>
</dbReference>
<dbReference type="eggNOG" id="ENOG502T4Z6">
    <property type="taxonomic scope" value="Eukaryota"/>
</dbReference>
<dbReference type="PANTHER" id="PTHR47260:SF3">
    <property type="entry name" value="THIOESTERASE FAMILY PROTEIN (AFU_ORTHOLOGUE AFUA_7G03960)"/>
    <property type="match status" value="1"/>
</dbReference>
<dbReference type="InterPro" id="IPR052061">
    <property type="entry name" value="PTE-AB_protein"/>
</dbReference>
<dbReference type="Proteomes" id="UP000002668">
    <property type="component" value="Genome"/>
</dbReference>
<dbReference type="AlphaFoldDB" id="E4ZJ29"/>
<dbReference type="PANTHER" id="PTHR47260">
    <property type="entry name" value="UPF0644 PROTEIN PB2B4.06"/>
    <property type="match status" value="1"/>
</dbReference>